<organism evidence="3">
    <name type="scientific">Cladocopium goreaui</name>
    <dbReference type="NCBI Taxonomy" id="2562237"/>
    <lineage>
        <taxon>Eukaryota</taxon>
        <taxon>Sar</taxon>
        <taxon>Alveolata</taxon>
        <taxon>Dinophyceae</taxon>
        <taxon>Suessiales</taxon>
        <taxon>Symbiodiniaceae</taxon>
        <taxon>Cladocopium</taxon>
    </lineage>
</organism>
<dbReference type="EMBL" id="CAMXCT010003513">
    <property type="protein sequence ID" value="CAI4004855.1"/>
    <property type="molecule type" value="Genomic_DNA"/>
</dbReference>
<feature type="compositionally biased region" description="Basic residues" evidence="1">
    <location>
        <begin position="351"/>
        <end position="368"/>
    </location>
</feature>
<dbReference type="EMBL" id="CAMXCT030003513">
    <property type="protein sequence ID" value="CAL4792167.1"/>
    <property type="molecule type" value="Genomic_DNA"/>
</dbReference>
<feature type="region of interest" description="Disordered" evidence="1">
    <location>
        <begin position="340"/>
        <end position="371"/>
    </location>
</feature>
<proteinExistence type="predicted"/>
<reference evidence="4 5" key="2">
    <citation type="submission" date="2024-05" db="EMBL/GenBank/DDBJ databases">
        <authorList>
            <person name="Chen Y."/>
            <person name="Shah S."/>
            <person name="Dougan E. K."/>
            <person name="Thang M."/>
            <person name="Chan C."/>
        </authorList>
    </citation>
    <scope>NUCLEOTIDE SEQUENCE [LARGE SCALE GENOMIC DNA]</scope>
</reference>
<accession>A0A9P1G8H2</accession>
<dbReference type="OrthoDB" id="419038at2759"/>
<dbReference type="InterPro" id="IPR003034">
    <property type="entry name" value="SAP_dom"/>
</dbReference>
<dbReference type="PROSITE" id="PS50800">
    <property type="entry name" value="SAP"/>
    <property type="match status" value="1"/>
</dbReference>
<evidence type="ECO:0000259" key="2">
    <source>
        <dbReference type="PROSITE" id="PS50800"/>
    </source>
</evidence>
<evidence type="ECO:0000313" key="4">
    <source>
        <dbReference type="EMBL" id="CAL4792167.1"/>
    </source>
</evidence>
<reference evidence="3" key="1">
    <citation type="submission" date="2022-10" db="EMBL/GenBank/DDBJ databases">
        <authorList>
            <person name="Chen Y."/>
            <person name="Dougan E. K."/>
            <person name="Chan C."/>
            <person name="Rhodes N."/>
            <person name="Thang M."/>
        </authorList>
    </citation>
    <scope>NUCLEOTIDE SEQUENCE</scope>
</reference>
<sequence>MASEGSGGGKPFWSDYEDTVDRDGIPHYTGASPALMKEYTRRVKFAFHGLEGEGKDEEAEAADLLKKQMRFGRRLIDALHGEAWRAVEHLVMQPEKLKKKDGYEEVLNALGSIEKEGVIRKTEAFDKFFESTRRARSEAIDAYLRSKNQAWRDLCDLDETSAMSKDLLSYFVLKGCNLSREDRRSILLANKSTYDQAGIEQSLRVSFHDLHEREKQSGWRDDRKKPMKKRYYANEVHDGESPDEDDVMMVYYHNDSEYDEEDLAEEAYYHGEDDDAAYVTMEKGRQAYKDARKKLRDVQKSRGFYQNGNWSSRDQAKEKEKSRSRCAACGHIGHWAGDSVCPKSSAGVGPKKGKGRGKSQSKGKKKSKGGAYAAAPCPMLFSLEDPDDGFQDEEGHSFMVHTGPNDDVDANDMQQDEGHTFTDDRPKVSAGSSSADWETVTEPPMPGSDRPAGSRPFEVLAPDGPWESSTKQGRFVEETQEVIKPTMLAKIEVREVSSFAEVRPSNMEQMKAYQLQGLCEKWGIQTGGAKKDLLMRKSHRLMDLWLDLHRRHHFVLNLADHGRVPNEAIMELLSRLGCHRCQKVGRIDRRQWALRLRRLGRRQKHQGCAQFWRWIWRLASLCMACSVVTAVRLWLQDRPEEMAAFSSRVLNGRTRDAASPDRCKMGWTSSMAESLMSATREALLAAWRATEKSRKLLAVSAFCAYMTAEENSTEHEPCELLHADHDGSTFEMVAKTHHELEDGNGGGEGRMALVDTACTSCMHSKAWRIAYSKALPEGYQCEKTERTKLFHFADGSNTGSTIHLWRIPLFMGDRPESSRAEVETGTTPLLLSIPALIALDAVIHMREKRINLRSLGVELPLRETRTKHLAMMVSYNPCLGIAKDVEGSPKATSINQDLFVYYSEEASLPVLTDEPMVEVPVSEDYAADCSPPQLGQGAFEKMTTWAALSKHYSLAEQAATKGFSTTVLFEPFGGHFGVTRTASREFNWTNSQPLDRLDGYDLLSPAGEELLFRVLDEHDPVCVLIAFDCRLWSLLNNVCPGGDWEHLRKTIGLKTLRLVKRICEHQWKRGRYFVVENPATSVAWRYHRILTQILEKFDGKYVICDQCRYGQRDSESGKLIRKPTGWLSNSAACYPPALCRAICKGLLQTMELDYAGLSAQGDLAYANLSESDAEGENMEGEEPMDGDYWIIEGNEVIRVHVIPQRHLFVPLATTGVPVPVKSLAEARSTEAHFVNGDPPEYVMDDWTQASEAHAELPSLWVGRTSFIFALPTQPEEQPAQAWR</sequence>
<feature type="domain" description="SAP" evidence="2">
    <location>
        <begin position="507"/>
        <end position="541"/>
    </location>
</feature>
<dbReference type="EMBL" id="CAMXCT020003513">
    <property type="protein sequence ID" value="CAL1158230.1"/>
    <property type="molecule type" value="Genomic_DNA"/>
</dbReference>
<name>A0A9P1G8H2_9DINO</name>
<evidence type="ECO:0000256" key="1">
    <source>
        <dbReference type="SAM" id="MobiDB-lite"/>
    </source>
</evidence>
<protein>
    <submittedName>
        <fullName evidence="4">Copia protein</fullName>
    </submittedName>
</protein>
<comment type="caution">
    <text evidence="3">The sequence shown here is derived from an EMBL/GenBank/DDBJ whole genome shotgun (WGS) entry which is preliminary data.</text>
</comment>
<feature type="region of interest" description="Disordered" evidence="1">
    <location>
        <begin position="404"/>
        <end position="455"/>
    </location>
</feature>
<evidence type="ECO:0000313" key="3">
    <source>
        <dbReference type="EMBL" id="CAI4004855.1"/>
    </source>
</evidence>
<gene>
    <name evidence="3" type="ORF">C1SCF055_LOCUS30624</name>
</gene>
<dbReference type="Proteomes" id="UP001152797">
    <property type="component" value="Unassembled WGS sequence"/>
</dbReference>
<feature type="compositionally biased region" description="Basic and acidic residues" evidence="1">
    <location>
        <begin position="416"/>
        <end position="427"/>
    </location>
</feature>
<evidence type="ECO:0000313" key="5">
    <source>
        <dbReference type="Proteomes" id="UP001152797"/>
    </source>
</evidence>
<keyword evidence="5" id="KW-1185">Reference proteome</keyword>